<sequence length="263" mass="29733">MTDVHSSNYSLRDEIREYWSIRSETFDLSVGHEIFSEAERRGWHRLILRHLGRGEGRAALDLACGTAVISHLMYDLGFAVTGADWSEAMLSRARAKAAKRGSDIRFIMCDAENTMEARGSYDVIITRHLVWTLVDPRAAFAEWYALLKPGGKLLVVDLNQDKKTWVSLLRTSLAKITGKPTTGMDDPDLVSRDRRIRSQLFFSKGMTAEAVVPLLEEAGFTAPIVDRKMHDIHWAQARRMTVLRGLDRLLQDRYAICVTKPAA</sequence>
<keyword evidence="2" id="KW-0808">Transferase</keyword>
<accession>A0A2V3U307</accession>
<keyword evidence="2" id="KW-0489">Methyltransferase</keyword>
<dbReference type="PANTHER" id="PTHR42912">
    <property type="entry name" value="METHYLTRANSFERASE"/>
    <property type="match status" value="1"/>
</dbReference>
<evidence type="ECO:0000313" key="3">
    <source>
        <dbReference type="Proteomes" id="UP000248021"/>
    </source>
</evidence>
<name>A0A2V3U307_9HYPH</name>
<dbReference type="InterPro" id="IPR029063">
    <property type="entry name" value="SAM-dependent_MTases_sf"/>
</dbReference>
<evidence type="ECO:0000259" key="1">
    <source>
        <dbReference type="Pfam" id="PF08241"/>
    </source>
</evidence>
<dbReference type="Proteomes" id="UP000248021">
    <property type="component" value="Unassembled WGS sequence"/>
</dbReference>
<dbReference type="Gene3D" id="3.40.50.150">
    <property type="entry name" value="Vaccinia Virus protein VP39"/>
    <property type="match status" value="1"/>
</dbReference>
<organism evidence="2 3">
    <name type="scientific">Chelatococcus asaccharovorans</name>
    <dbReference type="NCBI Taxonomy" id="28210"/>
    <lineage>
        <taxon>Bacteria</taxon>
        <taxon>Pseudomonadati</taxon>
        <taxon>Pseudomonadota</taxon>
        <taxon>Alphaproteobacteria</taxon>
        <taxon>Hyphomicrobiales</taxon>
        <taxon>Chelatococcaceae</taxon>
        <taxon>Chelatococcus</taxon>
    </lineage>
</organism>
<keyword evidence="2" id="KW-0830">Ubiquinone</keyword>
<dbReference type="PANTHER" id="PTHR42912:SF80">
    <property type="entry name" value="METHYLTRANSFERASE DOMAIN-CONTAINING PROTEIN"/>
    <property type="match status" value="1"/>
</dbReference>
<evidence type="ECO:0000313" key="2">
    <source>
        <dbReference type="EMBL" id="PXW56364.1"/>
    </source>
</evidence>
<feature type="domain" description="Methyltransferase type 11" evidence="1">
    <location>
        <begin position="60"/>
        <end position="155"/>
    </location>
</feature>
<dbReference type="GO" id="GO:0032259">
    <property type="term" value="P:methylation"/>
    <property type="evidence" value="ECO:0007669"/>
    <property type="project" value="UniProtKB-KW"/>
</dbReference>
<dbReference type="SUPFAM" id="SSF53335">
    <property type="entry name" value="S-adenosyl-L-methionine-dependent methyltransferases"/>
    <property type="match status" value="1"/>
</dbReference>
<keyword evidence="3" id="KW-1185">Reference proteome</keyword>
<dbReference type="AlphaFoldDB" id="A0A2V3U307"/>
<dbReference type="OrthoDB" id="21342at2"/>
<dbReference type="EMBL" id="QJJK01000008">
    <property type="protein sequence ID" value="PXW56364.1"/>
    <property type="molecule type" value="Genomic_DNA"/>
</dbReference>
<gene>
    <name evidence="2" type="ORF">C7450_108114</name>
</gene>
<dbReference type="RefSeq" id="WP_110376118.1">
    <property type="nucleotide sequence ID" value="NZ_JAHBRY010000001.1"/>
</dbReference>
<dbReference type="CDD" id="cd02440">
    <property type="entry name" value="AdoMet_MTases"/>
    <property type="match status" value="1"/>
</dbReference>
<reference evidence="2 3" key="1">
    <citation type="submission" date="2018-05" db="EMBL/GenBank/DDBJ databases">
        <title>Genomic Encyclopedia of Type Strains, Phase IV (KMG-IV): sequencing the most valuable type-strain genomes for metagenomic binning, comparative biology and taxonomic classification.</title>
        <authorList>
            <person name="Goeker M."/>
        </authorList>
    </citation>
    <scope>NUCLEOTIDE SEQUENCE [LARGE SCALE GENOMIC DNA]</scope>
    <source>
        <strain evidence="2 3">DSM 6462</strain>
    </source>
</reference>
<dbReference type="GO" id="GO:0008757">
    <property type="term" value="F:S-adenosylmethionine-dependent methyltransferase activity"/>
    <property type="evidence" value="ECO:0007669"/>
    <property type="project" value="InterPro"/>
</dbReference>
<comment type="caution">
    <text evidence="2">The sequence shown here is derived from an EMBL/GenBank/DDBJ whole genome shotgun (WGS) entry which is preliminary data.</text>
</comment>
<proteinExistence type="predicted"/>
<dbReference type="Pfam" id="PF08241">
    <property type="entry name" value="Methyltransf_11"/>
    <property type="match status" value="1"/>
</dbReference>
<dbReference type="InterPro" id="IPR050508">
    <property type="entry name" value="Methyltransf_Superfamily"/>
</dbReference>
<dbReference type="InterPro" id="IPR013216">
    <property type="entry name" value="Methyltransf_11"/>
</dbReference>
<protein>
    <submittedName>
        <fullName evidence="2">Ubiquinone/menaquinone biosynthesis C-methylase UbiE</fullName>
    </submittedName>
</protein>